<keyword evidence="12" id="KW-1185">Reference proteome</keyword>
<evidence type="ECO:0000256" key="3">
    <source>
        <dbReference type="ARBA" id="ARBA00022737"/>
    </source>
</evidence>
<keyword evidence="4 9" id="KW-0863">Zinc-finger</keyword>
<feature type="compositionally biased region" description="Polar residues" evidence="10">
    <location>
        <begin position="447"/>
        <end position="459"/>
    </location>
</feature>
<feature type="domain" description="CCHC-type" evidence="11">
    <location>
        <begin position="243"/>
        <end position="257"/>
    </location>
</feature>
<evidence type="ECO:0000256" key="4">
    <source>
        <dbReference type="ARBA" id="ARBA00022771"/>
    </source>
</evidence>
<keyword evidence="6" id="KW-0539">Nucleus</keyword>
<keyword evidence="2" id="KW-0479">Metal-binding</keyword>
<protein>
    <recommendedName>
        <fullName evidence="7">Zinc finger CCHC domain-containing protein 7</fullName>
    </recommendedName>
    <alternativeName>
        <fullName evidence="8">TRAMP-like complex RNA-binding factor ZCCHC7</fullName>
    </alternativeName>
</protein>
<evidence type="ECO:0000256" key="2">
    <source>
        <dbReference type="ARBA" id="ARBA00022723"/>
    </source>
</evidence>
<dbReference type="GO" id="GO:0071038">
    <property type="term" value="P:TRAMP-dependent tRNA surveillance pathway"/>
    <property type="evidence" value="ECO:0007669"/>
    <property type="project" value="TreeGrafter"/>
</dbReference>
<evidence type="ECO:0000256" key="5">
    <source>
        <dbReference type="ARBA" id="ARBA00022833"/>
    </source>
</evidence>
<evidence type="ECO:0000256" key="9">
    <source>
        <dbReference type="PROSITE-ProRule" id="PRU00047"/>
    </source>
</evidence>
<dbReference type="GO" id="GO:0008270">
    <property type="term" value="F:zinc ion binding"/>
    <property type="evidence" value="ECO:0007669"/>
    <property type="project" value="UniProtKB-KW"/>
</dbReference>
<comment type="subcellular location">
    <subcellularLocation>
        <location evidence="1">Nucleus</location>
    </subcellularLocation>
</comment>
<evidence type="ECO:0000256" key="10">
    <source>
        <dbReference type="SAM" id="MobiDB-lite"/>
    </source>
</evidence>
<feature type="compositionally biased region" description="Basic and acidic residues" evidence="10">
    <location>
        <begin position="409"/>
        <end position="420"/>
    </location>
</feature>
<dbReference type="GO" id="GO:0071031">
    <property type="term" value="P:nuclear mRNA surveillance of mRNA 3'-end processing"/>
    <property type="evidence" value="ECO:0007669"/>
    <property type="project" value="TreeGrafter"/>
</dbReference>
<name>A0A6J3ETC5_SAPAP</name>
<keyword evidence="3" id="KW-0677">Repeat</keyword>
<evidence type="ECO:0000313" key="12">
    <source>
        <dbReference type="Proteomes" id="UP000504640"/>
    </source>
</evidence>
<feature type="compositionally biased region" description="Basic residues" evidence="10">
    <location>
        <begin position="421"/>
        <end position="432"/>
    </location>
</feature>
<accession>A0A6J3ETC5</accession>
<dbReference type="InterPro" id="IPR001878">
    <property type="entry name" value="Znf_CCHC"/>
</dbReference>
<feature type="compositionally biased region" description="Polar residues" evidence="10">
    <location>
        <begin position="59"/>
        <end position="68"/>
    </location>
</feature>
<dbReference type="GO" id="GO:0003723">
    <property type="term" value="F:RNA binding"/>
    <property type="evidence" value="ECO:0007669"/>
    <property type="project" value="TreeGrafter"/>
</dbReference>
<dbReference type="PANTHER" id="PTHR46543">
    <property type="entry name" value="ZINC FINGER CCHC DOMAIN-CONTAINING PROTEIN 7"/>
    <property type="match status" value="1"/>
</dbReference>
<dbReference type="GO" id="GO:0071035">
    <property type="term" value="P:nuclear polyadenylation-dependent rRNA catabolic process"/>
    <property type="evidence" value="ECO:0007669"/>
    <property type="project" value="TreeGrafter"/>
</dbReference>
<dbReference type="GO" id="GO:0071039">
    <property type="term" value="P:nuclear polyadenylation-dependent CUT catabolic process"/>
    <property type="evidence" value="ECO:0007669"/>
    <property type="project" value="TreeGrafter"/>
</dbReference>
<dbReference type="FunFam" id="4.10.60.10:FF:000041">
    <property type="entry name" value="Zinc finger CCHC domain-containing protein 7"/>
    <property type="match status" value="1"/>
</dbReference>
<dbReference type="Proteomes" id="UP000504640">
    <property type="component" value="Unplaced"/>
</dbReference>
<dbReference type="GeneID" id="116524698"/>
<feature type="region of interest" description="Disordered" evidence="10">
    <location>
        <begin position="51"/>
        <end position="71"/>
    </location>
</feature>
<evidence type="ECO:0000256" key="7">
    <source>
        <dbReference type="ARBA" id="ARBA00041190"/>
    </source>
</evidence>
<dbReference type="GO" id="GO:0031499">
    <property type="term" value="C:TRAMP complex"/>
    <property type="evidence" value="ECO:0007669"/>
    <property type="project" value="TreeGrafter"/>
</dbReference>
<dbReference type="RefSeq" id="XP_032095981.1">
    <property type="nucleotide sequence ID" value="XM_032240090.1"/>
</dbReference>
<organism evidence="12 13">
    <name type="scientific">Sapajus apella</name>
    <name type="common">Brown-capped capuchin</name>
    <name type="synonym">Cebus apella</name>
    <dbReference type="NCBI Taxonomy" id="9515"/>
    <lineage>
        <taxon>Eukaryota</taxon>
        <taxon>Metazoa</taxon>
        <taxon>Chordata</taxon>
        <taxon>Craniata</taxon>
        <taxon>Vertebrata</taxon>
        <taxon>Euteleostomi</taxon>
        <taxon>Mammalia</taxon>
        <taxon>Eutheria</taxon>
        <taxon>Euarchontoglires</taxon>
        <taxon>Primates</taxon>
        <taxon>Haplorrhini</taxon>
        <taxon>Platyrrhini</taxon>
        <taxon>Cebidae</taxon>
        <taxon>Cebinae</taxon>
        <taxon>Sapajus</taxon>
    </lineage>
</organism>
<gene>
    <name evidence="13" type="primary">ZCCHC7</name>
</gene>
<dbReference type="SUPFAM" id="SSF57756">
    <property type="entry name" value="Retrovirus zinc finger-like domains"/>
    <property type="match status" value="1"/>
</dbReference>
<dbReference type="CTD" id="84186"/>
<dbReference type="InterPro" id="IPR051644">
    <property type="entry name" value="TRAMP_AT-DNA-binding"/>
</dbReference>
<keyword evidence="5" id="KW-0862">Zinc</keyword>
<dbReference type="GO" id="GO:0071037">
    <property type="term" value="P:nuclear polyadenylation-dependent snRNA catabolic process"/>
    <property type="evidence" value="ECO:0007669"/>
    <property type="project" value="TreeGrafter"/>
</dbReference>
<dbReference type="SMART" id="SM00343">
    <property type="entry name" value="ZnF_C2HC"/>
    <property type="match status" value="3"/>
</dbReference>
<evidence type="ECO:0000256" key="1">
    <source>
        <dbReference type="ARBA" id="ARBA00004123"/>
    </source>
</evidence>
<feature type="compositionally biased region" description="Basic and acidic residues" evidence="10">
    <location>
        <begin position="471"/>
        <end position="483"/>
    </location>
</feature>
<dbReference type="PANTHER" id="PTHR46543:SF1">
    <property type="entry name" value="ZINC FINGER CCHC DOMAIN-CONTAINING PROTEIN 7"/>
    <property type="match status" value="1"/>
</dbReference>
<reference evidence="13" key="1">
    <citation type="submission" date="2025-08" db="UniProtKB">
        <authorList>
            <consortium name="RefSeq"/>
        </authorList>
    </citation>
    <scope>IDENTIFICATION</scope>
    <source>
        <tissue evidence="13">Blood</tissue>
    </source>
</reference>
<proteinExistence type="predicted"/>
<dbReference type="Gene3D" id="4.10.60.10">
    <property type="entry name" value="Zinc finger, CCHC-type"/>
    <property type="match status" value="2"/>
</dbReference>
<evidence type="ECO:0000256" key="8">
    <source>
        <dbReference type="ARBA" id="ARBA00043023"/>
    </source>
</evidence>
<feature type="region of interest" description="Disordered" evidence="10">
    <location>
        <begin position="373"/>
        <end position="499"/>
    </location>
</feature>
<sequence length="511" mass="59534">MMFGGYETVEAYEDALYRDESSSELSVDSEVEFQLYSQIHYAQDLDDVIREEEHEEKNPGNSESSNSKPNHKKLIVVSDSEVIQLSDGSEVITLSDEDSIYRCKGKNVRVQAQENAHSPSASLQSNELVDKKCKSDIEKPKPEERSRIIREVMIIEVSSSEEEESTISEGDDVESWMLLGCEVDDKDDDILLNLVGCENSVAEGEDDINWFISDKDIEAQIANNRSPGRRTQRYYSANKNIICRNCGKRGHLSKNCPLPPKVRSCFLCSEKGHLLYACPAPLCEYCPVPKMLDHSCIFRRSWDKQCDRCHMLGHYTDACTEIWRQYHLTECPEREVYDPSPVSPFICYYDDKYEIREREKRLKQKIKVLKKNRDFPEPSMPPYIEGANGNLYHDTRKGHASRKSNRWPQENKDTQKEMKNKNRNWGKHRKADRHREVNEDYPRGPKTYSSPGSFKTQKPSRPFHRSSHYHTSREDKYPKEGKRGKQKKKEKCLEDDDYDNLFLIKQRRKKS</sequence>
<dbReference type="InterPro" id="IPR036875">
    <property type="entry name" value="Znf_CCHC_sf"/>
</dbReference>
<feature type="compositionally biased region" description="Basic and acidic residues" evidence="10">
    <location>
        <begin position="433"/>
        <end position="443"/>
    </location>
</feature>
<dbReference type="AlphaFoldDB" id="A0A6J3ETC5"/>
<evidence type="ECO:0000256" key="6">
    <source>
        <dbReference type="ARBA" id="ARBA00023242"/>
    </source>
</evidence>
<feature type="compositionally biased region" description="Basic residues" evidence="10">
    <location>
        <begin position="396"/>
        <end position="405"/>
    </location>
</feature>
<evidence type="ECO:0000259" key="11">
    <source>
        <dbReference type="PROSITE" id="PS50158"/>
    </source>
</evidence>
<dbReference type="Pfam" id="PF00098">
    <property type="entry name" value="zf-CCHC"/>
    <property type="match status" value="1"/>
</dbReference>
<dbReference type="PROSITE" id="PS50158">
    <property type="entry name" value="ZF_CCHC"/>
    <property type="match status" value="1"/>
</dbReference>
<evidence type="ECO:0000313" key="13">
    <source>
        <dbReference type="RefSeq" id="XP_032095981.1"/>
    </source>
</evidence>
<dbReference type="GO" id="GO:0071036">
    <property type="term" value="P:nuclear polyadenylation-dependent snoRNA catabolic process"/>
    <property type="evidence" value="ECO:0007669"/>
    <property type="project" value="TreeGrafter"/>
</dbReference>
<feature type="compositionally biased region" description="Basic residues" evidence="10">
    <location>
        <begin position="461"/>
        <end position="470"/>
    </location>
</feature>